<feature type="domain" description="HTH lysR-type" evidence="5">
    <location>
        <begin position="1"/>
        <end position="58"/>
    </location>
</feature>
<dbReference type="SUPFAM" id="SSF53850">
    <property type="entry name" value="Periplasmic binding protein-like II"/>
    <property type="match status" value="1"/>
</dbReference>
<gene>
    <name evidence="6" type="ORF">EZ428_07265</name>
</gene>
<dbReference type="InterPro" id="IPR036388">
    <property type="entry name" value="WH-like_DNA-bd_sf"/>
</dbReference>
<dbReference type="Gene3D" id="3.40.190.10">
    <property type="entry name" value="Periplasmic binding protein-like II"/>
    <property type="match status" value="2"/>
</dbReference>
<sequence>MQINDLLIFKAVAEHGSFSKAAEATHTVQSNVTARIKMLETEFNATLFARTSRSIQMTDAGAELLKTAKQILLMIEQTKTAINGGEQLVKGVVRIGCIHTTAALRVPGILQHFGETYPDVEFKLKTGTSAALVKQVLSCQLDGAFVAGDITDPRLSSQPILTEQLGIVASSLITSYEKLQQSGRKLKLIVFSDGCSYRRLAERITKDWPVSKISLIEMDTLEGILNAVEKNLGVTLLPVALIERLYQYKSLKVFSLPQHVSQMATVFVKRNDVGMSSAYTKFYGSITDGYKA</sequence>
<comment type="caution">
    <text evidence="6">The sequence shown here is derived from an EMBL/GenBank/DDBJ whole genome shotgun (WGS) entry which is preliminary data.</text>
</comment>
<dbReference type="AlphaFoldDB" id="A0A4V2MIS2"/>
<dbReference type="Pfam" id="PF00126">
    <property type="entry name" value="HTH_1"/>
    <property type="match status" value="1"/>
</dbReference>
<accession>A0A4V2MIS2</accession>
<dbReference type="PANTHER" id="PTHR30126:SF40">
    <property type="entry name" value="HTH-TYPE TRANSCRIPTIONAL REGULATOR GLTR"/>
    <property type="match status" value="1"/>
</dbReference>
<dbReference type="Pfam" id="PF03466">
    <property type="entry name" value="LysR_substrate"/>
    <property type="match status" value="1"/>
</dbReference>
<keyword evidence="3" id="KW-0238">DNA-binding</keyword>
<dbReference type="InterPro" id="IPR036390">
    <property type="entry name" value="WH_DNA-bd_sf"/>
</dbReference>
<dbReference type="Gene3D" id="1.10.10.10">
    <property type="entry name" value="Winged helix-like DNA-binding domain superfamily/Winged helix DNA-binding domain"/>
    <property type="match status" value="1"/>
</dbReference>
<dbReference type="EMBL" id="SJSK01000002">
    <property type="protein sequence ID" value="TCC91556.1"/>
    <property type="molecule type" value="Genomic_DNA"/>
</dbReference>
<reference evidence="6 7" key="1">
    <citation type="submission" date="2019-02" db="EMBL/GenBank/DDBJ databases">
        <title>Pedobacter sp. RP-1-13 sp. nov., isolated from Arctic soil.</title>
        <authorList>
            <person name="Dahal R.H."/>
        </authorList>
    </citation>
    <scope>NUCLEOTIDE SEQUENCE [LARGE SCALE GENOMIC DNA]</scope>
    <source>
        <strain evidence="6 7">RP-1-13</strain>
    </source>
</reference>
<dbReference type="GO" id="GO:0000976">
    <property type="term" value="F:transcription cis-regulatory region binding"/>
    <property type="evidence" value="ECO:0007669"/>
    <property type="project" value="TreeGrafter"/>
</dbReference>
<dbReference type="PROSITE" id="PS50931">
    <property type="entry name" value="HTH_LYSR"/>
    <property type="match status" value="1"/>
</dbReference>
<dbReference type="OrthoDB" id="9803735at2"/>
<dbReference type="SUPFAM" id="SSF46785">
    <property type="entry name" value="Winged helix' DNA-binding domain"/>
    <property type="match status" value="1"/>
</dbReference>
<evidence type="ECO:0000259" key="5">
    <source>
        <dbReference type="PROSITE" id="PS50931"/>
    </source>
</evidence>
<comment type="similarity">
    <text evidence="1">Belongs to the LysR transcriptional regulatory family.</text>
</comment>
<keyword evidence="7" id="KW-1185">Reference proteome</keyword>
<evidence type="ECO:0000256" key="4">
    <source>
        <dbReference type="ARBA" id="ARBA00023163"/>
    </source>
</evidence>
<evidence type="ECO:0000256" key="2">
    <source>
        <dbReference type="ARBA" id="ARBA00023015"/>
    </source>
</evidence>
<evidence type="ECO:0000256" key="3">
    <source>
        <dbReference type="ARBA" id="ARBA00023125"/>
    </source>
</evidence>
<evidence type="ECO:0000313" key="6">
    <source>
        <dbReference type="EMBL" id="TCC91556.1"/>
    </source>
</evidence>
<organism evidence="6 7">
    <name type="scientific">Pedobacter frigiditerrae</name>
    <dbReference type="NCBI Taxonomy" id="2530452"/>
    <lineage>
        <taxon>Bacteria</taxon>
        <taxon>Pseudomonadati</taxon>
        <taxon>Bacteroidota</taxon>
        <taxon>Sphingobacteriia</taxon>
        <taxon>Sphingobacteriales</taxon>
        <taxon>Sphingobacteriaceae</taxon>
        <taxon>Pedobacter</taxon>
    </lineage>
</organism>
<dbReference type="GO" id="GO:0003700">
    <property type="term" value="F:DNA-binding transcription factor activity"/>
    <property type="evidence" value="ECO:0007669"/>
    <property type="project" value="InterPro"/>
</dbReference>
<proteinExistence type="inferred from homology"/>
<dbReference type="InterPro" id="IPR005119">
    <property type="entry name" value="LysR_subst-bd"/>
</dbReference>
<keyword evidence="2" id="KW-0805">Transcription regulation</keyword>
<name>A0A4V2MIS2_9SPHI</name>
<dbReference type="RefSeq" id="WP_131552494.1">
    <property type="nucleotide sequence ID" value="NZ_SJSK01000002.1"/>
</dbReference>
<keyword evidence="4" id="KW-0804">Transcription</keyword>
<protein>
    <submittedName>
        <fullName evidence="6">LysR family transcriptional regulator</fullName>
    </submittedName>
</protein>
<dbReference type="InterPro" id="IPR000847">
    <property type="entry name" value="LysR_HTH_N"/>
</dbReference>
<evidence type="ECO:0000256" key="1">
    <source>
        <dbReference type="ARBA" id="ARBA00009437"/>
    </source>
</evidence>
<dbReference type="Proteomes" id="UP000292884">
    <property type="component" value="Unassembled WGS sequence"/>
</dbReference>
<dbReference type="PANTHER" id="PTHR30126">
    <property type="entry name" value="HTH-TYPE TRANSCRIPTIONAL REGULATOR"/>
    <property type="match status" value="1"/>
</dbReference>
<dbReference type="FunFam" id="1.10.10.10:FF:000001">
    <property type="entry name" value="LysR family transcriptional regulator"/>
    <property type="match status" value="1"/>
</dbReference>
<evidence type="ECO:0000313" key="7">
    <source>
        <dbReference type="Proteomes" id="UP000292884"/>
    </source>
</evidence>